<sequence length="204" mass="23646">MSFNRFTGLWFPLIHKKIWRHKWYIYATLVLSLLSVSNRFTADGKFIVKPDGSVNAGYSDLEFEALGVQIQAFFLGIPTGISLIFSILTIFKYKKIQDSMIPVDKSLELIIYTIILLFVQCLRFAYNRLRAYFVNDRVMIAYIVTSYPYINLLHVLVASVGIMILSSKTRETYLKFYFMPFVPLFKKYLPNFSQNGGTQVLPVM</sequence>
<dbReference type="WBParaSite" id="PS1159_v2.g13323.t1">
    <property type="protein sequence ID" value="PS1159_v2.g13323.t1"/>
    <property type="gene ID" value="PS1159_v2.g13323"/>
</dbReference>
<accession>A0AC35F2X9</accession>
<proteinExistence type="predicted"/>
<reference evidence="2" key="1">
    <citation type="submission" date="2022-11" db="UniProtKB">
        <authorList>
            <consortium name="WormBaseParasite"/>
        </authorList>
    </citation>
    <scope>IDENTIFICATION</scope>
</reference>
<organism evidence="1 2">
    <name type="scientific">Panagrolaimus sp. PS1159</name>
    <dbReference type="NCBI Taxonomy" id="55785"/>
    <lineage>
        <taxon>Eukaryota</taxon>
        <taxon>Metazoa</taxon>
        <taxon>Ecdysozoa</taxon>
        <taxon>Nematoda</taxon>
        <taxon>Chromadorea</taxon>
        <taxon>Rhabditida</taxon>
        <taxon>Tylenchina</taxon>
        <taxon>Panagrolaimomorpha</taxon>
        <taxon>Panagrolaimoidea</taxon>
        <taxon>Panagrolaimidae</taxon>
        <taxon>Panagrolaimus</taxon>
    </lineage>
</organism>
<name>A0AC35F2X9_9BILA</name>
<dbReference type="Proteomes" id="UP000887580">
    <property type="component" value="Unplaced"/>
</dbReference>
<evidence type="ECO:0000313" key="1">
    <source>
        <dbReference type="Proteomes" id="UP000887580"/>
    </source>
</evidence>
<protein>
    <submittedName>
        <fullName evidence="2">Serpentine receptor class gamma</fullName>
    </submittedName>
</protein>
<evidence type="ECO:0000313" key="2">
    <source>
        <dbReference type="WBParaSite" id="PS1159_v2.g13323.t1"/>
    </source>
</evidence>